<dbReference type="InterPro" id="IPR041937">
    <property type="entry name" value="SPRE_EVH1"/>
</dbReference>
<dbReference type="AlphaFoldDB" id="A0A6I8P2M8"/>
<name>A0A6I8P2M8_ORNAN</name>
<dbReference type="GO" id="GO:0060979">
    <property type="term" value="P:vasculogenesis involved in coronary vascular morphogenesis"/>
    <property type="evidence" value="ECO:0007669"/>
    <property type="project" value="Ensembl"/>
</dbReference>
<protein>
    <submittedName>
        <fullName evidence="7">Sprouty related EVH1 domain containing 1</fullName>
    </submittedName>
</protein>
<feature type="region of interest" description="Disordered" evidence="4">
    <location>
        <begin position="123"/>
        <end position="152"/>
    </location>
</feature>
<dbReference type="Proteomes" id="UP000002279">
    <property type="component" value="Unplaced"/>
</dbReference>
<dbReference type="PANTHER" id="PTHR11202">
    <property type="entry name" value="SPROUTY-RELATED, EVH1 DOMAIN-CONTAINING PROTEIN FAMILY MEMBER"/>
    <property type="match status" value="1"/>
</dbReference>
<dbReference type="GO" id="GO:0031410">
    <property type="term" value="C:cytoplasmic vesicle"/>
    <property type="evidence" value="ECO:0007669"/>
    <property type="project" value="Ensembl"/>
</dbReference>
<evidence type="ECO:0000313" key="7">
    <source>
        <dbReference type="Ensembl" id="ENSOANP00000046749.1"/>
    </source>
</evidence>
<reference evidence="7" key="2">
    <citation type="submission" date="2025-09" db="UniProtKB">
        <authorList>
            <consortium name="Ensembl"/>
        </authorList>
    </citation>
    <scope>IDENTIFICATION</scope>
    <source>
        <strain evidence="7">Glennie</strain>
    </source>
</reference>
<dbReference type="GO" id="GO:0016525">
    <property type="term" value="P:negative regulation of angiogenesis"/>
    <property type="evidence" value="ECO:0007669"/>
    <property type="project" value="Ensembl"/>
</dbReference>
<dbReference type="GeneTree" id="ENSGT00940000159180"/>
<evidence type="ECO:0000256" key="2">
    <source>
        <dbReference type="ARBA" id="ARBA00022475"/>
    </source>
</evidence>
<dbReference type="GO" id="GO:0005173">
    <property type="term" value="F:stem cell factor receptor binding"/>
    <property type="evidence" value="ECO:0007669"/>
    <property type="project" value="Ensembl"/>
</dbReference>
<dbReference type="Gene3D" id="2.30.29.30">
    <property type="entry name" value="Pleckstrin-homology domain (PH domain)/Phosphotyrosine-binding domain (PTB)"/>
    <property type="match status" value="1"/>
</dbReference>
<dbReference type="Ensembl" id="ENSOANT00000067352.1">
    <property type="protein sequence ID" value="ENSOANP00000046749.1"/>
    <property type="gene ID" value="ENSOANG00000037715.1"/>
</dbReference>
<dbReference type="InterPro" id="IPR000697">
    <property type="entry name" value="WH1/EVH1_dom"/>
</dbReference>
<keyword evidence="3" id="KW-0472">Membrane</keyword>
<evidence type="ECO:0000259" key="6">
    <source>
        <dbReference type="PROSITE" id="PS51488"/>
    </source>
</evidence>
<dbReference type="GO" id="GO:1902747">
    <property type="term" value="P:negative regulation of lens fiber cell differentiation"/>
    <property type="evidence" value="ECO:0007669"/>
    <property type="project" value="Ensembl"/>
</dbReference>
<gene>
    <name evidence="7" type="primary">SPRED1</name>
</gene>
<evidence type="ECO:0000313" key="8">
    <source>
        <dbReference type="Proteomes" id="UP000002279"/>
    </source>
</evidence>
<dbReference type="Pfam" id="PF00568">
    <property type="entry name" value="WH1"/>
    <property type="match status" value="1"/>
</dbReference>
<reference evidence="7" key="1">
    <citation type="submission" date="2025-08" db="UniProtKB">
        <authorList>
            <consortium name="Ensembl"/>
        </authorList>
    </citation>
    <scope>IDENTIFICATION</scope>
    <source>
        <strain evidence="7">Glennie</strain>
    </source>
</reference>
<dbReference type="SMART" id="SM00461">
    <property type="entry name" value="WH1"/>
    <property type="match status" value="1"/>
</dbReference>
<dbReference type="GO" id="GO:0030512">
    <property type="term" value="P:negative regulation of transforming growth factor beta receptor signaling pathway"/>
    <property type="evidence" value="ECO:0007669"/>
    <property type="project" value="Ensembl"/>
</dbReference>
<proteinExistence type="predicted"/>
<evidence type="ECO:0000259" key="5">
    <source>
        <dbReference type="PROSITE" id="PS50229"/>
    </source>
</evidence>
<keyword evidence="2" id="KW-1003">Cell membrane</keyword>
<dbReference type="PROSITE" id="PS51227">
    <property type="entry name" value="SPR"/>
    <property type="match status" value="1"/>
</dbReference>
<evidence type="ECO:0000256" key="4">
    <source>
        <dbReference type="SAM" id="MobiDB-lite"/>
    </source>
</evidence>
<dbReference type="PROSITE" id="PS51488">
    <property type="entry name" value="KBD"/>
    <property type="match status" value="1"/>
</dbReference>
<dbReference type="CTD" id="161742"/>
<dbReference type="RefSeq" id="XP_028933864.1">
    <property type="nucleotide sequence ID" value="XM_029078031.2"/>
</dbReference>
<dbReference type="GO" id="GO:0070373">
    <property type="term" value="P:negative regulation of ERK1 and ERK2 cascade"/>
    <property type="evidence" value="ECO:0000318"/>
    <property type="project" value="GO_Central"/>
</dbReference>
<evidence type="ECO:0000256" key="3">
    <source>
        <dbReference type="ARBA" id="ARBA00023136"/>
    </source>
</evidence>
<dbReference type="GO" id="GO:0005654">
    <property type="term" value="C:nucleoplasm"/>
    <property type="evidence" value="ECO:0007669"/>
    <property type="project" value="Ensembl"/>
</dbReference>
<dbReference type="FunFam" id="2.30.29.30:FF:000052">
    <property type="entry name" value="Sprouty-related, EVH1 domain containing 2"/>
    <property type="match status" value="1"/>
</dbReference>
<dbReference type="GeneID" id="100075504"/>
<dbReference type="GO" id="GO:0005886">
    <property type="term" value="C:plasma membrane"/>
    <property type="evidence" value="ECO:0000318"/>
    <property type="project" value="GO_Central"/>
</dbReference>
<keyword evidence="8" id="KW-1185">Reference proteome</keyword>
<dbReference type="CDD" id="cd10574">
    <property type="entry name" value="EVH1_SPRED-like"/>
    <property type="match status" value="1"/>
</dbReference>
<feature type="domain" description="KBD" evidence="6">
    <location>
        <begin position="236"/>
        <end position="288"/>
    </location>
</feature>
<dbReference type="OrthoDB" id="5786858at2759"/>
<dbReference type="OMA" id="KKPDYLY"/>
<sequence>MSEETAAADHENSYARVRAVVMTRDDSSGGWLPLGGGGLSSVTVFKAPRPEEHGRADLLIRGERLRDQTVVLECVLKKDLIYNKVTPTFHHWKIDNQKFGLTFQSPADARAFDRGIRRAAEDLSQGCPAPQGEADVADGSLQAAEENNSSSLRKERIFQQETVVTSEPYRSSSTRVSPFEELNSRRAFLHGQSNQVVYSQASVDAPLQGRPVDSIQRPVAKDCGSLKSHGRVPLKPIRHVSFQDEDEIVRINPRDILIRRYADYRHPDGWKTDGDGEGPDPGIQPAKLDGKKSDPGFSGGDGTKAGVLKDAKGSGAVLRTQPAPLKAKKAKRRKEDGERSRCVYCQERFNLEENGRGRCQDAPDPVRRCIYQVSCMLCAESMLYHCMSDSEGDFSDPCSCDPGDGSFCLRWLALVALSLLAPCMCCYGPLRLCHRCGEAGGCCGGKHKAAG</sequence>
<dbReference type="GO" id="GO:0010719">
    <property type="term" value="P:negative regulation of epithelial to mesenchymal transition"/>
    <property type="evidence" value="ECO:0007669"/>
    <property type="project" value="Ensembl"/>
</dbReference>
<dbReference type="PROSITE" id="PS50229">
    <property type="entry name" value="WH1"/>
    <property type="match status" value="1"/>
</dbReference>
<feature type="region of interest" description="Disordered" evidence="4">
    <location>
        <begin position="268"/>
        <end position="332"/>
    </location>
</feature>
<organism evidence="7 8">
    <name type="scientific">Ornithorhynchus anatinus</name>
    <name type="common">Duckbill platypus</name>
    <dbReference type="NCBI Taxonomy" id="9258"/>
    <lineage>
        <taxon>Eukaryota</taxon>
        <taxon>Metazoa</taxon>
        <taxon>Chordata</taxon>
        <taxon>Craniata</taxon>
        <taxon>Vertebrata</taxon>
        <taxon>Euteleostomi</taxon>
        <taxon>Mammalia</taxon>
        <taxon>Monotremata</taxon>
        <taxon>Ornithorhynchidae</taxon>
        <taxon>Ornithorhynchus</taxon>
    </lineage>
</organism>
<dbReference type="Pfam" id="PF05210">
    <property type="entry name" value="Sprouty"/>
    <property type="match status" value="1"/>
</dbReference>
<dbReference type="KEGG" id="oaa:100075504"/>
<comment type="subcellular location">
    <subcellularLocation>
        <location evidence="1">Cell membrane</location>
        <topology evidence="1">Peripheral membrane protein</topology>
    </subcellularLocation>
</comment>
<dbReference type="GO" id="GO:0019902">
    <property type="term" value="F:phosphatase binding"/>
    <property type="evidence" value="ECO:0007669"/>
    <property type="project" value="Ensembl"/>
</dbReference>
<dbReference type="InterPro" id="IPR023337">
    <property type="entry name" value="KBD"/>
</dbReference>
<dbReference type="GO" id="GO:0019901">
    <property type="term" value="F:protein kinase binding"/>
    <property type="evidence" value="ECO:0000318"/>
    <property type="project" value="GO_Central"/>
</dbReference>
<dbReference type="InterPro" id="IPR011993">
    <property type="entry name" value="PH-like_dom_sf"/>
</dbReference>
<dbReference type="GO" id="GO:0043517">
    <property type="term" value="P:positive regulation of DNA damage response, signal transduction by p53 class mediator"/>
    <property type="evidence" value="ECO:0007669"/>
    <property type="project" value="Ensembl"/>
</dbReference>
<dbReference type="SUPFAM" id="SSF50729">
    <property type="entry name" value="PH domain-like"/>
    <property type="match status" value="1"/>
</dbReference>
<accession>A0A6I8P2M8</accession>
<feature type="domain" description="WH1" evidence="5">
    <location>
        <begin position="6"/>
        <end position="123"/>
    </location>
</feature>
<dbReference type="GO" id="GO:0090051">
    <property type="term" value="P:negative regulation of cell migration involved in sprouting angiogenesis"/>
    <property type="evidence" value="ECO:0007669"/>
    <property type="project" value="Ensembl"/>
</dbReference>
<dbReference type="GO" id="GO:0030291">
    <property type="term" value="F:protein serine/threonine kinase inhibitor activity"/>
    <property type="evidence" value="ECO:0007669"/>
    <property type="project" value="Ensembl"/>
</dbReference>
<dbReference type="PANTHER" id="PTHR11202:SF18">
    <property type="entry name" value="SPROUTY-RELATED, EVH1 DOMAIN-CONTAINING PROTEIN 1"/>
    <property type="match status" value="1"/>
</dbReference>
<dbReference type="Bgee" id="ENSOANG00000037715">
    <property type="expression patterns" value="Expressed in fibroblast and 8 other cell types or tissues"/>
</dbReference>
<dbReference type="FunCoup" id="A0A6I8P2M8">
    <property type="interactions" value="2601"/>
</dbReference>
<dbReference type="InterPro" id="IPR007875">
    <property type="entry name" value="Sprouty"/>
</dbReference>
<dbReference type="GO" id="GO:0005829">
    <property type="term" value="C:cytosol"/>
    <property type="evidence" value="ECO:0007669"/>
    <property type="project" value="Ensembl"/>
</dbReference>
<dbReference type="InParanoid" id="A0A6I8P2M8"/>
<evidence type="ECO:0000256" key="1">
    <source>
        <dbReference type="ARBA" id="ARBA00004202"/>
    </source>
</evidence>